<proteinExistence type="predicted"/>
<reference evidence="1 2" key="1">
    <citation type="journal article" date="2021" name="Nat. Commun.">
        <title>Genetic determinants of endophytism in the Arabidopsis root mycobiome.</title>
        <authorList>
            <person name="Mesny F."/>
            <person name="Miyauchi S."/>
            <person name="Thiergart T."/>
            <person name="Pickel B."/>
            <person name="Atanasova L."/>
            <person name="Karlsson M."/>
            <person name="Huettel B."/>
            <person name="Barry K.W."/>
            <person name="Haridas S."/>
            <person name="Chen C."/>
            <person name="Bauer D."/>
            <person name="Andreopoulos W."/>
            <person name="Pangilinan J."/>
            <person name="LaButti K."/>
            <person name="Riley R."/>
            <person name="Lipzen A."/>
            <person name="Clum A."/>
            <person name="Drula E."/>
            <person name="Henrissat B."/>
            <person name="Kohler A."/>
            <person name="Grigoriev I.V."/>
            <person name="Martin F.M."/>
            <person name="Hacquard S."/>
        </authorList>
    </citation>
    <scope>NUCLEOTIDE SEQUENCE [LARGE SCALE GENOMIC DNA]</scope>
    <source>
        <strain evidence="1 2">MPI-SDFR-AT-0079</strain>
    </source>
</reference>
<evidence type="ECO:0000313" key="1">
    <source>
        <dbReference type="EMBL" id="KAH6628454.1"/>
    </source>
</evidence>
<sequence length="778" mass="87742">MPLDNVRVRVPTPSHPIPGHVSQVPGRHTLDGPGVASTVDRLALAAVTSMAARRSTLLPSSVDGRTGLPELKDAEYVREVLGRSDGATESDIEQELVSRAAALRIDLPTSRRPSTQDHRIAAGRFLETPPLQRSRAGSVVSARTAQSIMTSRTADQPPTTATATTTPGLPVEISTKRKSRPLSFSQYEKYISQVDPALIQLKLSGRTPIERAERTGGGLVKSRTKKGVRGFTRSIAARLRGRRPSPSLPMPCVCCREDFTTDNNILHALPCGHYYCRDCLAVMVEQSMLDESRMPPRCCTQPIPSAIIKMVLTREKQDQFLRAVLQYNTPWEARIFCPNTACGKFIPPADKLDPKHPFEALCQTCRTQVCLLCKRHAHELGQDCPEDRDSDAVLKMGESSGWRRCYKCRSLVELAQGCTHITCRCKAQFCYICGAVWDQSVGCPNFCNGEEEMERRRVEEEARLAELEAEKVAREKAAEAEERAKEEAERRTREHPEFKALRARQEAEMARFNEYEQRVKDALQTRQHREKVALGDKYADLMLKMRDRHAKTEQHLEDRQVLAEIKLQASLEEKEKRVQIKLRHMEDYCNGKTTLPPPSEQQQQQPQLESQSQSQSQSQPRPPSSSPPQQPPSQPQPQPTPQPSSTNPPTLPHRLVTPRDLEQLRQQYCIRDGMARRHLSQIHGLREKQAKRMEELVARHELETEALAARRATELVALVVQFANADEALLRVFAGRRERLGRRWRLEVRVVRGEVEGREGVGYVEGEVPGWEGDGEQE</sequence>
<dbReference type="Proteomes" id="UP000724584">
    <property type="component" value="Unassembled WGS sequence"/>
</dbReference>
<evidence type="ECO:0000313" key="2">
    <source>
        <dbReference type="Proteomes" id="UP000724584"/>
    </source>
</evidence>
<accession>A0ACB7P5H4</accession>
<dbReference type="EMBL" id="JAGIZQ010000005">
    <property type="protein sequence ID" value="KAH6628454.1"/>
    <property type="molecule type" value="Genomic_DNA"/>
</dbReference>
<organism evidence="1 2">
    <name type="scientific">Chaetomium tenue</name>
    <dbReference type="NCBI Taxonomy" id="1854479"/>
    <lineage>
        <taxon>Eukaryota</taxon>
        <taxon>Fungi</taxon>
        <taxon>Dikarya</taxon>
        <taxon>Ascomycota</taxon>
        <taxon>Pezizomycotina</taxon>
        <taxon>Sordariomycetes</taxon>
        <taxon>Sordariomycetidae</taxon>
        <taxon>Sordariales</taxon>
        <taxon>Chaetomiaceae</taxon>
        <taxon>Chaetomium</taxon>
    </lineage>
</organism>
<keyword evidence="2" id="KW-1185">Reference proteome</keyword>
<gene>
    <name evidence="1" type="ORF">F5144DRAFT_654879</name>
</gene>
<protein>
    <submittedName>
        <fullName evidence="1">Uncharacterized protein</fullName>
    </submittedName>
</protein>
<comment type="caution">
    <text evidence="1">The sequence shown here is derived from an EMBL/GenBank/DDBJ whole genome shotgun (WGS) entry which is preliminary data.</text>
</comment>
<name>A0ACB7P5H4_9PEZI</name>
<feature type="non-terminal residue" evidence="1">
    <location>
        <position position="778"/>
    </location>
</feature>